<evidence type="ECO:0000313" key="2">
    <source>
        <dbReference type="Proteomes" id="UP001208689"/>
    </source>
</evidence>
<protein>
    <recommendedName>
        <fullName evidence="3">MarR family transcriptional regulator</fullName>
    </recommendedName>
</protein>
<organism evidence="1 2">
    <name type="scientific">Candidatus Lokiarchaeum ossiferum</name>
    <dbReference type="NCBI Taxonomy" id="2951803"/>
    <lineage>
        <taxon>Archaea</taxon>
        <taxon>Promethearchaeati</taxon>
        <taxon>Promethearchaeota</taxon>
        <taxon>Promethearchaeia</taxon>
        <taxon>Promethearchaeales</taxon>
        <taxon>Promethearchaeaceae</taxon>
        <taxon>Candidatus Lokiarchaeum</taxon>
    </lineage>
</organism>
<accession>A0ABY6HM46</accession>
<keyword evidence="2" id="KW-1185">Reference proteome</keyword>
<evidence type="ECO:0000313" key="1">
    <source>
        <dbReference type="EMBL" id="UYP44588.1"/>
    </source>
</evidence>
<dbReference type="EMBL" id="CP104013">
    <property type="protein sequence ID" value="UYP44588.1"/>
    <property type="molecule type" value="Genomic_DNA"/>
</dbReference>
<gene>
    <name evidence="1" type="ORF">NEF87_000873</name>
</gene>
<dbReference type="InterPro" id="IPR036388">
    <property type="entry name" value="WH-like_DNA-bd_sf"/>
</dbReference>
<dbReference type="Gene3D" id="1.10.10.10">
    <property type="entry name" value="Winged helix-like DNA-binding domain superfamily/Winged helix DNA-binding domain"/>
    <property type="match status" value="1"/>
</dbReference>
<sequence>MTEKKELIFRDIESKLIEIITKLSYQKGRSSKFSIIAAYAYVRENITQKKLQKITHFSRGTISTSLNKLVNDNVLQKQYDSESHQFVYQLKGTLQSILGGSTANIGSYFSSISDKLKEVETQLNQKDMKDKKGYKNIQDFIQKMKIILPAYDHIIRKYQTSISPPEKKVNTNELK</sequence>
<dbReference type="SUPFAM" id="SSF46785">
    <property type="entry name" value="Winged helix' DNA-binding domain"/>
    <property type="match status" value="1"/>
</dbReference>
<dbReference type="Proteomes" id="UP001208689">
    <property type="component" value="Chromosome"/>
</dbReference>
<proteinExistence type="predicted"/>
<evidence type="ECO:0008006" key="3">
    <source>
        <dbReference type="Google" id="ProtNLM"/>
    </source>
</evidence>
<name>A0ABY6HM46_9ARCH</name>
<dbReference type="InterPro" id="IPR036390">
    <property type="entry name" value="WH_DNA-bd_sf"/>
</dbReference>
<reference evidence="1" key="1">
    <citation type="submission" date="2022-09" db="EMBL/GenBank/DDBJ databases">
        <title>Actin cytoskeleton and complex cell architecture in an #Asgard archaeon.</title>
        <authorList>
            <person name="Ponce Toledo R.I."/>
            <person name="Schleper C."/>
            <person name="Rodrigues Oliveira T."/>
            <person name="Wollweber F."/>
            <person name="Xu J."/>
            <person name="Rittmann S."/>
            <person name="Klingl A."/>
            <person name="Pilhofer M."/>
        </authorList>
    </citation>
    <scope>NUCLEOTIDE SEQUENCE</scope>
    <source>
        <strain evidence="1">B-35</strain>
    </source>
</reference>